<dbReference type="AlphaFoldDB" id="A0AAF5PSE1"/>
<sequence>MNGTKEEIHLTFQVEKEKTSVNIPFNFIF</sequence>
<dbReference type="Proteomes" id="UP000093561">
    <property type="component" value="Unassembled WGS sequence"/>
</dbReference>
<evidence type="ECO:0000313" key="1">
    <source>
        <dbReference type="Proteomes" id="UP000093561"/>
    </source>
</evidence>
<protein>
    <submittedName>
        <fullName evidence="2">Uncharacterized protein</fullName>
    </submittedName>
</protein>
<accession>A0AAF5PSE1</accession>
<dbReference type="WBParaSite" id="mrna-Wban_05078">
    <property type="protein sequence ID" value="mrna-Wban_05078"/>
    <property type="gene ID" value="Wban_05078"/>
</dbReference>
<name>A0AAF5PSE1_WUCBA</name>
<reference evidence="2" key="3">
    <citation type="submission" date="2024-02" db="UniProtKB">
        <authorList>
            <consortium name="WormBaseParasite"/>
        </authorList>
    </citation>
    <scope>IDENTIFICATION</scope>
    <source>
        <strain evidence="2">pt0022</strain>
    </source>
</reference>
<reference evidence="1" key="2">
    <citation type="journal article" date="2016" name="Mol. Ecol.">
        <title>Population genomics of the filarial nematode parasite Wuchereria bancrofti from mosquitoes.</title>
        <authorList>
            <person name="Small S.T."/>
            <person name="Reimer L.J."/>
            <person name="Tisch D.J."/>
            <person name="King C.L."/>
            <person name="Christensen B.M."/>
            <person name="Siba P.M."/>
            <person name="Kazura J.W."/>
            <person name="Serre D."/>
            <person name="Zimmerman P.A."/>
        </authorList>
    </citation>
    <scope>NUCLEOTIDE SEQUENCE</scope>
    <source>
        <strain evidence="1">pt0022</strain>
    </source>
</reference>
<proteinExistence type="predicted"/>
<reference evidence="1" key="1">
    <citation type="submission" date="2015-03" db="EMBL/GenBank/DDBJ databases">
        <title>Wuchereria bancrofti Genome Sequencing Papua New Guinea Strain.</title>
        <authorList>
            <person name="Small S.T."/>
            <person name="Serre D."/>
            <person name="Zimmerman P.A."/>
        </authorList>
    </citation>
    <scope>NUCLEOTIDE SEQUENCE [LARGE SCALE GENOMIC DNA]</scope>
    <source>
        <strain evidence="1">pt0022</strain>
    </source>
</reference>
<organism evidence="1 2">
    <name type="scientific">Wuchereria bancrofti</name>
    <dbReference type="NCBI Taxonomy" id="6293"/>
    <lineage>
        <taxon>Eukaryota</taxon>
        <taxon>Metazoa</taxon>
        <taxon>Ecdysozoa</taxon>
        <taxon>Nematoda</taxon>
        <taxon>Chromadorea</taxon>
        <taxon>Rhabditida</taxon>
        <taxon>Spirurina</taxon>
        <taxon>Spiruromorpha</taxon>
        <taxon>Filarioidea</taxon>
        <taxon>Onchocercidae</taxon>
        <taxon>Wuchereria</taxon>
    </lineage>
</organism>
<evidence type="ECO:0000313" key="2">
    <source>
        <dbReference type="WBParaSite" id="mrna-Wban_05078"/>
    </source>
</evidence>